<dbReference type="EMBL" id="QRUJ01000009">
    <property type="protein sequence ID" value="RGR54178.1"/>
    <property type="molecule type" value="Genomic_DNA"/>
</dbReference>
<sequence>MKILVINCHCDNRGDEAAIHAMVDELNKLYTNLSITLAIRGIGTRYPNMPSNVKMIRQFCPGSFKSKIAHNIALITKGTLALSHNERILVNEIKDSDIVVHAPGGPSIGDLYYDDEPSYLSIFDLIISMNKKYMFYAPSMGPFKDEKRNMWRKKILCKATAIVVRDPISYSYVNNFVPEKKPILTLDSALQHDIDLTSNKVKLDKYKELCSFIKNHKKCIGVTITDLSWHPKYSNNEIKIKIKETFTNVLKNFVQNGYGIVFIPQLYGLGNDYNLMKEYCFDEENYFVICSDDEKYDTYFQQYVIGCMYAVIGMRYHSNIFSAKMGTPFISISYEQKMQGFMKKMELDRYCISLDKLSDEELKKKFSILTDNYDEYKKYLISFHEKMKKESYETTNILKDILL</sequence>
<dbReference type="InterPro" id="IPR007345">
    <property type="entry name" value="Polysacch_pyruvyl_Trfase"/>
</dbReference>
<evidence type="ECO:0000313" key="2">
    <source>
        <dbReference type="EMBL" id="RGR54178.1"/>
    </source>
</evidence>
<dbReference type="Pfam" id="PF04230">
    <property type="entry name" value="PS_pyruv_trans"/>
    <property type="match status" value="1"/>
</dbReference>
<feature type="domain" description="Polysaccharide pyruvyl transferase" evidence="1">
    <location>
        <begin position="12"/>
        <end position="335"/>
    </location>
</feature>
<proteinExistence type="predicted"/>
<dbReference type="PANTHER" id="PTHR36836:SF1">
    <property type="entry name" value="COLANIC ACID BIOSYNTHESIS PROTEIN WCAK"/>
    <property type="match status" value="1"/>
</dbReference>
<dbReference type="GO" id="GO:0016740">
    <property type="term" value="F:transferase activity"/>
    <property type="evidence" value="ECO:0007669"/>
    <property type="project" value="UniProtKB-KW"/>
</dbReference>
<evidence type="ECO:0000259" key="1">
    <source>
        <dbReference type="Pfam" id="PF04230"/>
    </source>
</evidence>
<accession>A0A395UX85</accession>
<comment type="caution">
    <text evidence="2">The sequence shown here is derived from an EMBL/GenBank/DDBJ whole genome shotgun (WGS) entry which is preliminary data.</text>
</comment>
<dbReference type="AlphaFoldDB" id="A0A395UX85"/>
<keyword evidence="2" id="KW-0808">Transferase</keyword>
<organism evidence="2 3">
    <name type="scientific">Agathobacter rectalis</name>
    <dbReference type="NCBI Taxonomy" id="39491"/>
    <lineage>
        <taxon>Bacteria</taxon>
        <taxon>Bacillati</taxon>
        <taxon>Bacillota</taxon>
        <taxon>Clostridia</taxon>
        <taxon>Lachnospirales</taxon>
        <taxon>Lachnospiraceae</taxon>
        <taxon>Agathobacter</taxon>
    </lineage>
</organism>
<dbReference type="Proteomes" id="UP000266066">
    <property type="component" value="Unassembled WGS sequence"/>
</dbReference>
<evidence type="ECO:0000313" key="3">
    <source>
        <dbReference type="Proteomes" id="UP000266066"/>
    </source>
</evidence>
<name>A0A395UX85_9FIRM</name>
<protein>
    <submittedName>
        <fullName evidence="2">Polysaccharide pyruvyl transferase family protein</fullName>
    </submittedName>
</protein>
<dbReference type="PANTHER" id="PTHR36836">
    <property type="entry name" value="COLANIC ACID BIOSYNTHESIS PROTEIN WCAK"/>
    <property type="match status" value="1"/>
</dbReference>
<reference evidence="2 3" key="1">
    <citation type="submission" date="2018-08" db="EMBL/GenBank/DDBJ databases">
        <title>A genome reference for cultivated species of the human gut microbiota.</title>
        <authorList>
            <person name="Zou Y."/>
            <person name="Xue W."/>
            <person name="Luo G."/>
        </authorList>
    </citation>
    <scope>NUCLEOTIDE SEQUENCE [LARGE SCALE GENOMIC DNA]</scope>
    <source>
        <strain evidence="2 3">AF25-15</strain>
    </source>
</reference>
<gene>
    <name evidence="2" type="ORF">DWY38_09965</name>
</gene>
<dbReference type="RefSeq" id="WP_118392310.1">
    <property type="nucleotide sequence ID" value="NZ_QRUJ01000009.1"/>
</dbReference>